<dbReference type="GO" id="GO:0003677">
    <property type="term" value="F:DNA binding"/>
    <property type="evidence" value="ECO:0007669"/>
    <property type="project" value="InterPro"/>
</dbReference>
<dbReference type="Gene3D" id="3.60.21.60">
    <property type="match status" value="2"/>
</dbReference>
<dbReference type="Pfam" id="PF08418">
    <property type="entry name" value="Pol_alpha_B_N"/>
    <property type="match status" value="1"/>
</dbReference>
<dbReference type="AlphaFoldDB" id="A0A077ZID1"/>
<reference evidence="8" key="1">
    <citation type="submission" date="2014-01" db="EMBL/GenBank/DDBJ databases">
        <authorList>
            <person name="Aslett M."/>
        </authorList>
    </citation>
    <scope>NUCLEOTIDE SEQUENCE</scope>
</reference>
<feature type="domain" description="DNA polymerase alpha/delta/epsilon subunit B" evidence="6">
    <location>
        <begin position="306"/>
        <end position="510"/>
    </location>
</feature>
<proteinExistence type="inferred from homology"/>
<gene>
    <name evidence="8" type="ORF">TTRE_0000769601</name>
</gene>
<dbReference type="PANTHER" id="PTHR23061:SF12">
    <property type="entry name" value="DNA POLYMERASE ALPHA SUBUNIT B"/>
    <property type="match status" value="1"/>
</dbReference>
<feature type="domain" description="DNA polymerase alpha subunit B N-terminal" evidence="7">
    <location>
        <begin position="11"/>
        <end position="76"/>
    </location>
</feature>
<comment type="subcellular location">
    <subcellularLocation>
        <location evidence="1">Nucleus</location>
    </subcellularLocation>
</comment>
<dbReference type="Gene3D" id="1.10.8.530">
    <property type="entry name" value="DNA polymerase alpha-primase, subunit B, N-terminal domain"/>
    <property type="match status" value="1"/>
</dbReference>
<evidence type="ECO:0000313" key="9">
    <source>
        <dbReference type="Proteomes" id="UP000030665"/>
    </source>
</evidence>
<dbReference type="InterPro" id="IPR013627">
    <property type="entry name" value="Pol_alpha_B_N"/>
</dbReference>
<evidence type="ECO:0000313" key="8">
    <source>
        <dbReference type="EMBL" id="CDW59363.1"/>
    </source>
</evidence>
<dbReference type="GO" id="GO:0005658">
    <property type="term" value="C:alpha DNA polymerase:primase complex"/>
    <property type="evidence" value="ECO:0007669"/>
    <property type="project" value="TreeGrafter"/>
</dbReference>
<sequence>MLLIFFKEQIEEIRSELLLFGYHLPNNAVVMDKALRICNQYQLNAEEFASEYIAFAYCKELPNELSQDRLDIFVRQLKKATASKKGNKVNQFLSNSYASDHAENISQELLAVYGVQSTNSPSIVRLDSVSEAPTESVLLRFGESSGTNWMYRIANRNILVRPFDSSFCLKRTNRYMCQKCEDVSLCLAAKMEQLEQLALKDVLPPGSFFSRLGTVSDDSIYVCGQLLSVFGCFRDNPLDLSIQGALGDLLKLDLSLVSDCSLFPGQIAAVHGTGKRGEFCATAFYAGVLPPAVEVNLSETVDHLSVFIAAGSFVSRNDFKWQPLRDLLNICKTHNPDILLLIGPFVSEKCNVIERVSKVGSEKCFAQIISIISTALSGSRTTVIVISSGQDILAEPVFPCPPYSPRRLPMHPKILFFSDPSILRINGLTFAVTSTDVVRHLSAEEIFIGTSSEPRMDRILKHLLLQRSFYPLYPSAMELNLDIIALSRYGQLPILPNFCITPSDCQFFIKEIHNCIFINPGRSAKRIYSRLEVNINREFSHNADLKRFISAEIVRF</sequence>
<evidence type="ECO:0000259" key="7">
    <source>
        <dbReference type="Pfam" id="PF08418"/>
    </source>
</evidence>
<dbReference type="GO" id="GO:0006270">
    <property type="term" value="P:DNA replication initiation"/>
    <property type="evidence" value="ECO:0007669"/>
    <property type="project" value="TreeGrafter"/>
</dbReference>
<dbReference type="OrthoDB" id="336885at2759"/>
<evidence type="ECO:0000256" key="5">
    <source>
        <dbReference type="ARBA" id="ARBA00023242"/>
    </source>
</evidence>
<name>A0A077ZID1_TRITR</name>
<protein>
    <recommendedName>
        <fullName evidence="3">DNA polymerase alpha subunit B</fullName>
    </recommendedName>
</protein>
<keyword evidence="5" id="KW-0539">Nucleus</keyword>
<accession>A0A077ZID1</accession>
<dbReference type="EMBL" id="HG806572">
    <property type="protein sequence ID" value="CDW59363.1"/>
    <property type="molecule type" value="Genomic_DNA"/>
</dbReference>
<evidence type="ECO:0000256" key="3">
    <source>
        <dbReference type="ARBA" id="ARBA00018596"/>
    </source>
</evidence>
<evidence type="ECO:0000256" key="4">
    <source>
        <dbReference type="ARBA" id="ARBA00022705"/>
    </source>
</evidence>
<organism evidence="8 9">
    <name type="scientific">Trichuris trichiura</name>
    <name type="common">Whipworm</name>
    <name type="synonym">Trichocephalus trichiurus</name>
    <dbReference type="NCBI Taxonomy" id="36087"/>
    <lineage>
        <taxon>Eukaryota</taxon>
        <taxon>Metazoa</taxon>
        <taxon>Ecdysozoa</taxon>
        <taxon>Nematoda</taxon>
        <taxon>Enoplea</taxon>
        <taxon>Dorylaimia</taxon>
        <taxon>Trichinellida</taxon>
        <taxon>Trichuridae</taxon>
        <taxon>Trichuris</taxon>
    </lineage>
</organism>
<dbReference type="Proteomes" id="UP000030665">
    <property type="component" value="Unassembled WGS sequence"/>
</dbReference>
<reference evidence="8" key="2">
    <citation type="submission" date="2014-03" db="EMBL/GenBank/DDBJ databases">
        <title>The whipworm genome and dual-species transcriptomics of an intimate host-pathogen interaction.</title>
        <authorList>
            <person name="Foth B.J."/>
            <person name="Tsai I.J."/>
            <person name="Reid A.J."/>
            <person name="Bancroft A.J."/>
            <person name="Nichol S."/>
            <person name="Tracey A."/>
            <person name="Holroyd N."/>
            <person name="Cotton J.A."/>
            <person name="Stanley E.J."/>
            <person name="Zarowiecki M."/>
            <person name="Liu J.Z."/>
            <person name="Huckvale T."/>
            <person name="Cooper P.J."/>
            <person name="Grencis R.K."/>
            <person name="Berriman M."/>
        </authorList>
    </citation>
    <scope>NUCLEOTIDE SEQUENCE [LARGE SCALE GENOMIC DNA]</scope>
</reference>
<evidence type="ECO:0000259" key="6">
    <source>
        <dbReference type="Pfam" id="PF04042"/>
    </source>
</evidence>
<dbReference type="Pfam" id="PF04042">
    <property type="entry name" value="DNA_pol_E_B"/>
    <property type="match status" value="1"/>
</dbReference>
<dbReference type="InterPro" id="IPR016722">
    <property type="entry name" value="DNA_pol_alpha_bsu"/>
</dbReference>
<dbReference type="InterPro" id="IPR007185">
    <property type="entry name" value="DNA_pol_a/d/e_bsu"/>
</dbReference>
<dbReference type="PANTHER" id="PTHR23061">
    <property type="entry name" value="DNA POLYMERASE 2 ALPHA 70 KDA SUBUNIT"/>
    <property type="match status" value="1"/>
</dbReference>
<keyword evidence="9" id="KW-1185">Reference proteome</keyword>
<dbReference type="PIRSF" id="PIRSF018300">
    <property type="entry name" value="DNA_pol_alph_2"/>
    <property type="match status" value="1"/>
</dbReference>
<keyword evidence="4" id="KW-0235">DNA replication</keyword>
<comment type="similarity">
    <text evidence="2">Belongs to the DNA polymerase alpha subunit B family.</text>
</comment>
<evidence type="ECO:0000256" key="1">
    <source>
        <dbReference type="ARBA" id="ARBA00004123"/>
    </source>
</evidence>
<dbReference type="STRING" id="36087.A0A077ZID1"/>
<evidence type="ECO:0000256" key="2">
    <source>
        <dbReference type="ARBA" id="ARBA00007299"/>
    </source>
</evidence>
<dbReference type="InterPro" id="IPR043034">
    <property type="entry name" value="DNA_pol_alpha_B_N_sf"/>
</dbReference>